<dbReference type="SMART" id="SM00471">
    <property type="entry name" value="HDc"/>
    <property type="match status" value="1"/>
</dbReference>
<accession>A0A9E2F6L4</accession>
<dbReference type="Proteomes" id="UP000811545">
    <property type="component" value="Unassembled WGS sequence"/>
</dbReference>
<evidence type="ECO:0000313" key="3">
    <source>
        <dbReference type="Proteomes" id="UP000811545"/>
    </source>
</evidence>
<evidence type="ECO:0000313" key="2">
    <source>
        <dbReference type="EMBL" id="MBT9145455.1"/>
    </source>
</evidence>
<name>A0A9E2F6L4_PSYF1</name>
<dbReference type="SUPFAM" id="SSF109604">
    <property type="entry name" value="HD-domain/PDEase-like"/>
    <property type="match status" value="1"/>
</dbReference>
<dbReference type="Pfam" id="PF01966">
    <property type="entry name" value="HD"/>
    <property type="match status" value="1"/>
</dbReference>
<sequence length="773" mass="88310">MKIANPITFLQSVEFHKYNAKSNGESLLIHSFNVYFLAQKISRYMTGLTPNDIAKIEIASLLHDYGKTYPEFQSKLYGPHKLKDGDIQSIKDSISREVNGLDNSDIEDIIYIIQNHHSVNLEKANSDRGRLTRIVSICDTAVSNDELTQNTINSLYGLVDSVEYELLAVELIEHPISSYVIGAFDFVYKSNGIEPILFTKDGTLFIKKKDQSLPPLLDVNKFLNAQITSLTFEGGGVILNNTNNRIYRNPEDFLRLVSQLDKFVEEVTQEVNRRLAAFKKYQKDKWTEEAEKIYLYGRVCGWVHDSIIDILKEKFRQKSNEPKGDDKSNWKDKLGKINKEKLTPKGGGGFADKTTVKFIQDKYGEGKSYTLVLRSILEIFSSDIKDAMDEENYDTKDLLVNDTVLNSQSEIDVQEHAKKDYNKYWNRDPTNVCRVCHNFNQIKTTAALFPTSELGGKTDVFYTDLMRRSPELKEGGGICKWCLLWFILLKTKTGNRIYKLCIHPHGVFGRIDWDDIFDPDQIIRIGISRENYIYPHVAITGLSGQNYSSFISQVVRNNGNGDSILQKLYENGLRSKVISTMIEPSTRLFECGGVSIDSAEYDLLRIVIENVIASRTTNNFSLVIRAMKQKDKRGKDFPYAWGTLIKTNKLKEEKDMIKELGEKTGLSFLGAVWIDGSGDIKVSNAEKVVRRVNETLRKLKDTESKDVIIDAMVAVGLKVAISTRDFKTWQDERRQAEIDAFKRMAEKLYEYKDNSAQRTELVRSMAYYLAYVS</sequence>
<dbReference type="EMBL" id="QLTW01000095">
    <property type="protein sequence ID" value="MBT9145455.1"/>
    <property type="molecule type" value="Genomic_DNA"/>
</dbReference>
<dbReference type="InterPro" id="IPR006674">
    <property type="entry name" value="HD_domain"/>
</dbReference>
<reference evidence="2 3" key="1">
    <citation type="journal article" date="2021" name="bioRxiv">
        <title>Unique metabolic strategies in Hadean analogues reveal hints for primordial physiology.</title>
        <authorList>
            <person name="Nobu M.K."/>
            <person name="Nakai R."/>
            <person name="Tamazawa S."/>
            <person name="Mori H."/>
            <person name="Toyoda A."/>
            <person name="Ijiri A."/>
            <person name="Suzuki S."/>
            <person name="Kurokawa K."/>
            <person name="Kamagata Y."/>
            <person name="Tamaki H."/>
        </authorList>
    </citation>
    <scope>NUCLEOTIDE SEQUENCE [LARGE SCALE GENOMIC DNA]</scope>
    <source>
        <strain evidence="2">BS525</strain>
    </source>
</reference>
<comment type="caution">
    <text evidence="2">The sequence shown here is derived from an EMBL/GenBank/DDBJ whole genome shotgun (WGS) entry which is preliminary data.</text>
</comment>
<gene>
    <name evidence="2" type="ORF">DDT42_01326</name>
</gene>
<organism evidence="2 3">
    <name type="scientific">Psychracetigena formicireducens</name>
    <dbReference type="NCBI Taxonomy" id="2986056"/>
    <lineage>
        <taxon>Bacteria</taxon>
        <taxon>Bacillati</taxon>
        <taxon>Candidatus Lithacetigenota</taxon>
        <taxon>Candidatus Psychracetigena</taxon>
    </lineage>
</organism>
<feature type="domain" description="HD/PDEase" evidence="1">
    <location>
        <begin position="23"/>
        <end position="150"/>
    </location>
</feature>
<dbReference type="Gene3D" id="1.10.3210.10">
    <property type="entry name" value="Hypothetical protein af1432"/>
    <property type="match status" value="1"/>
</dbReference>
<protein>
    <recommendedName>
        <fullName evidence="1">HD/PDEase domain-containing protein</fullName>
    </recommendedName>
</protein>
<evidence type="ECO:0000259" key="1">
    <source>
        <dbReference type="SMART" id="SM00471"/>
    </source>
</evidence>
<dbReference type="AlphaFoldDB" id="A0A9E2F6L4"/>
<proteinExistence type="predicted"/>
<dbReference type="CDD" id="cd00077">
    <property type="entry name" value="HDc"/>
    <property type="match status" value="1"/>
</dbReference>
<dbReference type="InterPro" id="IPR003607">
    <property type="entry name" value="HD/PDEase_dom"/>
</dbReference>